<sequence length="111" mass="12934">MEKTVIERKLSKLNALHYGAKTEGERLSAIKAKTRILKKLETINSEVEYKFSLKSSQNVDIFIDILNRYEINQYRKLKKADTTIIAKVPGLFVDKIIWPEYISTPNRYIIS</sequence>
<reference evidence="1 2" key="2">
    <citation type="submission" date="2019-09" db="EMBL/GenBank/DDBJ databases">
        <title>Complete Genome Sequence and Methylome Analysis of free living Spirochaetas.</title>
        <authorList>
            <person name="Leshcheva N."/>
            <person name="Mikheeva N."/>
        </authorList>
    </citation>
    <scope>NUCLEOTIDE SEQUENCE [LARGE SCALE GENOMIC DNA]</scope>
    <source>
        <strain evidence="1 2">P</strain>
    </source>
</reference>
<dbReference type="AlphaFoldDB" id="A0A5C1QH68"/>
<dbReference type="KEGG" id="sper:EW093_14845"/>
<evidence type="ECO:0000313" key="1">
    <source>
        <dbReference type="EMBL" id="QEN05916.1"/>
    </source>
</evidence>
<protein>
    <submittedName>
        <fullName evidence="1">Uncharacterized protein</fullName>
    </submittedName>
</protein>
<name>A0A5C1QH68_9SPIO</name>
<accession>A0A5C1QH68</accession>
<proteinExistence type="predicted"/>
<dbReference type="Proteomes" id="UP000323824">
    <property type="component" value="Chromosome"/>
</dbReference>
<dbReference type="RefSeq" id="WP_149569150.1">
    <property type="nucleotide sequence ID" value="NZ_CP035807.1"/>
</dbReference>
<keyword evidence="2" id="KW-1185">Reference proteome</keyword>
<dbReference type="EMBL" id="CP035807">
    <property type="protein sequence ID" value="QEN05916.1"/>
    <property type="molecule type" value="Genomic_DNA"/>
</dbReference>
<dbReference type="OrthoDB" id="558552at2"/>
<evidence type="ECO:0000313" key="2">
    <source>
        <dbReference type="Proteomes" id="UP000323824"/>
    </source>
</evidence>
<gene>
    <name evidence="1" type="ORF">EW093_14845</name>
</gene>
<organism evidence="1 2">
    <name type="scientific">Thiospirochaeta perfilievii</name>
    <dbReference type="NCBI Taxonomy" id="252967"/>
    <lineage>
        <taxon>Bacteria</taxon>
        <taxon>Pseudomonadati</taxon>
        <taxon>Spirochaetota</taxon>
        <taxon>Spirochaetia</taxon>
        <taxon>Spirochaetales</taxon>
        <taxon>Spirochaetaceae</taxon>
        <taxon>Thiospirochaeta</taxon>
    </lineage>
</organism>
<reference evidence="1 2" key="1">
    <citation type="submission" date="2019-02" db="EMBL/GenBank/DDBJ databases">
        <authorList>
            <person name="Fomenkov A."/>
            <person name="Dubinina G."/>
            <person name="Grabovich M."/>
            <person name="Vincze T."/>
            <person name="Roberts R.J."/>
        </authorList>
    </citation>
    <scope>NUCLEOTIDE SEQUENCE [LARGE SCALE GENOMIC DNA]</scope>
    <source>
        <strain evidence="1 2">P</strain>
    </source>
</reference>